<dbReference type="Proteomes" id="UP000249165">
    <property type="component" value="Unassembled WGS sequence"/>
</dbReference>
<comment type="caution">
    <text evidence="2">The sequence shown here is derived from an EMBL/GenBank/DDBJ whole genome shotgun (WGS) entry which is preliminary data.</text>
</comment>
<evidence type="ECO:0000259" key="1">
    <source>
        <dbReference type="Pfam" id="PF13403"/>
    </source>
</evidence>
<dbReference type="Pfam" id="PF13403">
    <property type="entry name" value="Hint_2"/>
    <property type="match status" value="1"/>
</dbReference>
<keyword evidence="3" id="KW-1185">Reference proteome</keyword>
<gene>
    <name evidence="2" type="ORF">ATI53_103817</name>
</gene>
<evidence type="ECO:0000313" key="2">
    <source>
        <dbReference type="EMBL" id="RAK13232.1"/>
    </source>
</evidence>
<organism evidence="2 3">
    <name type="scientific">Salipiger aestuarii</name>
    <dbReference type="NCBI Taxonomy" id="568098"/>
    <lineage>
        <taxon>Bacteria</taxon>
        <taxon>Pseudomonadati</taxon>
        <taxon>Pseudomonadota</taxon>
        <taxon>Alphaproteobacteria</taxon>
        <taxon>Rhodobacterales</taxon>
        <taxon>Roseobacteraceae</taxon>
        <taxon>Salipiger</taxon>
    </lineage>
</organism>
<accession>A0A327XYD9</accession>
<protein>
    <submittedName>
        <fullName evidence="2">Hint domain-containing protein</fullName>
    </submittedName>
</protein>
<evidence type="ECO:0000313" key="3">
    <source>
        <dbReference type="Proteomes" id="UP000249165"/>
    </source>
</evidence>
<dbReference type="InterPro" id="IPR028992">
    <property type="entry name" value="Hedgehog/Intein_dom"/>
</dbReference>
<sequence length="263" mass="28417">MSSLQQSVRLRGSAVPMPTARDTVSLRDGRPRRASSLMRKYEAAALLPDLSIAYDSHVAPAVALFEEATTAFARGTLIRTVRGPVAIEDLLPGDYVESSEGTQPVLWIGSTTYVPGITDDRSTLASLARITAETFGPGRPMADVLVGPAARMVMRRDRLRALIGQDRVLVPVADFADGDRIVQVSPGGPVQLYHLMLPRHGTLPIGGIEMETYHPGKAISKPLPDALRGLFLGMFPNVGLMQDFGELIMTRTTRDVLDGLIAM</sequence>
<feature type="domain" description="Hedgehog/Intein (Hint)" evidence="1">
    <location>
        <begin position="71"/>
        <end position="216"/>
    </location>
</feature>
<name>A0A327XYD9_9RHOB</name>
<dbReference type="InterPro" id="IPR036844">
    <property type="entry name" value="Hint_dom_sf"/>
</dbReference>
<reference evidence="2 3" key="1">
    <citation type="submission" date="2018-06" db="EMBL/GenBank/DDBJ databases">
        <title>Genomic Encyclopedia of Archaeal and Bacterial Type Strains, Phase II (KMG-II): from individual species to whole genera.</title>
        <authorList>
            <person name="Goeker M."/>
        </authorList>
    </citation>
    <scope>NUCLEOTIDE SEQUENCE [LARGE SCALE GENOMIC DNA]</scope>
    <source>
        <strain evidence="2 3">DSM 22011</strain>
    </source>
</reference>
<dbReference type="AlphaFoldDB" id="A0A327XYD9"/>
<proteinExistence type="predicted"/>
<dbReference type="SUPFAM" id="SSF51294">
    <property type="entry name" value="Hedgehog/intein (Hint) domain"/>
    <property type="match status" value="1"/>
</dbReference>
<dbReference type="EMBL" id="QLMG01000038">
    <property type="protein sequence ID" value="RAK13232.1"/>
    <property type="molecule type" value="Genomic_DNA"/>
</dbReference>